<dbReference type="CDD" id="cd00093">
    <property type="entry name" value="HTH_XRE"/>
    <property type="match status" value="1"/>
</dbReference>
<evidence type="ECO:0000313" key="3">
    <source>
        <dbReference type="EMBL" id="PRP93378.1"/>
    </source>
</evidence>
<evidence type="ECO:0000313" key="4">
    <source>
        <dbReference type="Proteomes" id="UP000237968"/>
    </source>
</evidence>
<name>A0A2S9XKG4_9BACT</name>
<dbReference type="InterPro" id="IPR010982">
    <property type="entry name" value="Lambda_DNA-bd_dom_sf"/>
</dbReference>
<feature type="domain" description="HTH cro/C1-type" evidence="2">
    <location>
        <begin position="18"/>
        <end position="72"/>
    </location>
</feature>
<dbReference type="PROSITE" id="PS50943">
    <property type="entry name" value="HTH_CROC1"/>
    <property type="match status" value="1"/>
</dbReference>
<reference evidence="3 4" key="1">
    <citation type="submission" date="2018-03" db="EMBL/GenBank/DDBJ databases">
        <title>Draft Genome Sequences of the Obligatory Marine Myxobacteria Enhygromyxa salina SWB005.</title>
        <authorList>
            <person name="Poehlein A."/>
            <person name="Moghaddam J.A."/>
            <person name="Harms H."/>
            <person name="Alanjari M."/>
            <person name="Koenig G.M."/>
            <person name="Daniel R."/>
            <person name="Schaeberle T.F."/>
        </authorList>
    </citation>
    <scope>NUCLEOTIDE SEQUENCE [LARGE SCALE GENOMIC DNA]</scope>
    <source>
        <strain evidence="3 4">SWB005</strain>
    </source>
</reference>
<keyword evidence="4" id="KW-1185">Reference proteome</keyword>
<dbReference type="RefSeq" id="WP_106393560.1">
    <property type="nucleotide sequence ID" value="NZ_PVNK01000186.1"/>
</dbReference>
<dbReference type="PANTHER" id="PTHR46797">
    <property type="entry name" value="HTH-TYPE TRANSCRIPTIONAL REGULATOR"/>
    <property type="match status" value="1"/>
</dbReference>
<dbReference type="EMBL" id="PVNK01000186">
    <property type="protein sequence ID" value="PRP93378.1"/>
    <property type="molecule type" value="Genomic_DNA"/>
</dbReference>
<dbReference type="AlphaFoldDB" id="A0A2S9XKG4"/>
<proteinExistence type="predicted"/>
<dbReference type="GO" id="GO:0003677">
    <property type="term" value="F:DNA binding"/>
    <property type="evidence" value="ECO:0007669"/>
    <property type="project" value="UniProtKB-KW"/>
</dbReference>
<dbReference type="InterPro" id="IPR001387">
    <property type="entry name" value="Cro/C1-type_HTH"/>
</dbReference>
<dbReference type="InterPro" id="IPR050807">
    <property type="entry name" value="TransReg_Diox_bact_type"/>
</dbReference>
<dbReference type="GO" id="GO:0005829">
    <property type="term" value="C:cytosol"/>
    <property type="evidence" value="ECO:0007669"/>
    <property type="project" value="TreeGrafter"/>
</dbReference>
<dbReference type="PANTHER" id="PTHR46797:SF1">
    <property type="entry name" value="METHYLPHOSPHONATE SYNTHASE"/>
    <property type="match status" value="1"/>
</dbReference>
<organism evidence="3 4">
    <name type="scientific">Enhygromyxa salina</name>
    <dbReference type="NCBI Taxonomy" id="215803"/>
    <lineage>
        <taxon>Bacteria</taxon>
        <taxon>Pseudomonadati</taxon>
        <taxon>Myxococcota</taxon>
        <taxon>Polyangia</taxon>
        <taxon>Nannocystales</taxon>
        <taxon>Nannocystaceae</taxon>
        <taxon>Enhygromyxa</taxon>
    </lineage>
</organism>
<dbReference type="SUPFAM" id="SSF47413">
    <property type="entry name" value="lambda repressor-like DNA-binding domains"/>
    <property type="match status" value="1"/>
</dbReference>
<protein>
    <submittedName>
        <fullName evidence="3">DNA-binding transcriptional repressor PuuR</fullName>
    </submittedName>
</protein>
<evidence type="ECO:0000259" key="2">
    <source>
        <dbReference type="PROSITE" id="PS50943"/>
    </source>
</evidence>
<accession>A0A2S9XKG4</accession>
<keyword evidence="1 3" id="KW-0238">DNA-binding</keyword>
<dbReference type="Gene3D" id="1.10.260.40">
    <property type="entry name" value="lambda repressor-like DNA-binding domains"/>
    <property type="match status" value="1"/>
</dbReference>
<dbReference type="SMART" id="SM00530">
    <property type="entry name" value="HTH_XRE"/>
    <property type="match status" value="1"/>
</dbReference>
<dbReference type="OrthoDB" id="3874043at2"/>
<dbReference type="GO" id="GO:0003700">
    <property type="term" value="F:DNA-binding transcription factor activity"/>
    <property type="evidence" value="ECO:0007669"/>
    <property type="project" value="TreeGrafter"/>
</dbReference>
<evidence type="ECO:0000256" key="1">
    <source>
        <dbReference type="ARBA" id="ARBA00023125"/>
    </source>
</evidence>
<comment type="caution">
    <text evidence="3">The sequence shown here is derived from an EMBL/GenBank/DDBJ whole genome shotgun (WGS) entry which is preliminary data.</text>
</comment>
<dbReference type="Pfam" id="PF13560">
    <property type="entry name" value="HTH_31"/>
    <property type="match status" value="1"/>
</dbReference>
<sequence>MGKTKTTDPTTLMFGRTLKRLRRARRMTQEDLGEASGLASDTIRRIEIHDVSPRLATLAMIARGLGLPISTMFEALDLAELDVEREIVRAARPLTPAERALAPRVLRTIAALFEAAVEADDGQ</sequence>
<dbReference type="Proteomes" id="UP000237968">
    <property type="component" value="Unassembled WGS sequence"/>
</dbReference>
<gene>
    <name evidence="3" type="ORF">ENSA5_42770</name>
</gene>